<evidence type="ECO:0000256" key="1">
    <source>
        <dbReference type="SAM" id="Phobius"/>
    </source>
</evidence>
<dbReference type="RefSeq" id="WP_221251991.1">
    <property type="nucleotide sequence ID" value="NZ_AP024355.1"/>
</dbReference>
<proteinExistence type="predicted"/>
<keyword evidence="1" id="KW-0812">Transmembrane</keyword>
<keyword evidence="1" id="KW-1133">Transmembrane helix</keyword>
<organism evidence="2 3">
    <name type="scientific">Desulfuromonas versatilis</name>
    <dbReference type="NCBI Taxonomy" id="2802975"/>
    <lineage>
        <taxon>Bacteria</taxon>
        <taxon>Pseudomonadati</taxon>
        <taxon>Thermodesulfobacteriota</taxon>
        <taxon>Desulfuromonadia</taxon>
        <taxon>Desulfuromonadales</taxon>
        <taxon>Desulfuromonadaceae</taxon>
        <taxon>Desulfuromonas</taxon>
    </lineage>
</organism>
<dbReference type="EMBL" id="AP024355">
    <property type="protein sequence ID" value="BCR04529.1"/>
    <property type="molecule type" value="Genomic_DNA"/>
</dbReference>
<evidence type="ECO:0000313" key="2">
    <source>
        <dbReference type="EMBL" id="BCR04529.1"/>
    </source>
</evidence>
<evidence type="ECO:0000313" key="3">
    <source>
        <dbReference type="Proteomes" id="UP001319827"/>
    </source>
</evidence>
<protein>
    <submittedName>
        <fullName evidence="2">Uncharacterized protein</fullName>
    </submittedName>
</protein>
<reference evidence="2 3" key="2">
    <citation type="journal article" date="2021" name="Int. J. Syst. Evol. Microbiol.">
        <title>Isolation and Polyphasic Characterization of Desulfuromonas versatilis sp. Nov., an Electrogenic Bacteria Capable of Versatile Metabolism Isolated from a Graphene Oxide-Reducing Enrichment Culture.</title>
        <authorList>
            <person name="Xie L."/>
            <person name="Yoshida N."/>
            <person name="Ishii S."/>
            <person name="Meng L."/>
        </authorList>
    </citation>
    <scope>NUCLEOTIDE SEQUENCE [LARGE SCALE GENOMIC DNA]</scope>
    <source>
        <strain evidence="2 3">NIT-T3</strain>
    </source>
</reference>
<keyword evidence="3" id="KW-1185">Reference proteome</keyword>
<gene>
    <name evidence="2" type="ORF">DESUT3_15980</name>
</gene>
<keyword evidence="1" id="KW-0472">Membrane</keyword>
<reference evidence="2 3" key="1">
    <citation type="journal article" date="2016" name="C (Basel)">
        <title>Selective Growth of and Electricity Production by Marine Exoelectrogenic Bacteria in Self-Aggregated Hydrogel of Microbially Reduced Graphene Oxide.</title>
        <authorList>
            <person name="Yoshida N."/>
            <person name="Goto Y."/>
            <person name="Miyata Y."/>
        </authorList>
    </citation>
    <scope>NUCLEOTIDE SEQUENCE [LARGE SCALE GENOMIC DNA]</scope>
    <source>
        <strain evidence="2 3">NIT-T3</strain>
    </source>
</reference>
<accession>A0ABM8HUZ4</accession>
<dbReference type="Proteomes" id="UP001319827">
    <property type="component" value="Chromosome"/>
</dbReference>
<feature type="transmembrane region" description="Helical" evidence="1">
    <location>
        <begin position="6"/>
        <end position="24"/>
    </location>
</feature>
<name>A0ABM8HUZ4_9BACT</name>
<sequence>MEEKDFFYALGIVITGFISIWNVINHYRLNKRTSFINTVTSERVKWLDKLRQNISSFCGLTHTWAMTDVKGKPEEFELLSQLDKLRYLIRLQLNPQVIDGEPNSDKKIEQLIAKIPDLTHESQQNELKTALNELITTSQILLKHEWEKVKAESKRGDLKENEHCLDPMIDKLNEWCLNKTQKK</sequence>